<dbReference type="Proteomes" id="UP000061603">
    <property type="component" value="Chromosome"/>
</dbReference>
<keyword evidence="6" id="KW-1185">Reference proteome</keyword>
<dbReference type="InterPro" id="IPR006483">
    <property type="entry name" value="CRISPR-assoc_Cas3_HD"/>
</dbReference>
<dbReference type="GO" id="GO:0046872">
    <property type="term" value="F:metal ion binding"/>
    <property type="evidence" value="ECO:0007669"/>
    <property type="project" value="UniProtKB-KW"/>
</dbReference>
<feature type="domain" description="HD Cas3-type" evidence="4">
    <location>
        <begin position="17"/>
        <end position="104"/>
    </location>
</feature>
<keyword evidence="3" id="KW-0051">Antiviral defense</keyword>
<dbReference type="PROSITE" id="PS51643">
    <property type="entry name" value="HD_CAS3"/>
    <property type="match status" value="1"/>
</dbReference>
<evidence type="ECO:0000313" key="5">
    <source>
        <dbReference type="EMBL" id="AJP48978.1"/>
    </source>
</evidence>
<dbReference type="AlphaFoldDB" id="A0A0C5JAZ6"/>
<gene>
    <name evidence="5" type="ORF">PG1C_12195</name>
</gene>
<accession>A0A0C5JAZ6</accession>
<evidence type="ECO:0000256" key="2">
    <source>
        <dbReference type="ARBA" id="ARBA00022801"/>
    </source>
</evidence>
<dbReference type="RefSeq" id="WP_202635056.1">
    <property type="nucleotide sequence ID" value="NZ_CP010554.1"/>
</dbReference>
<sequence>MEAGVEFLAHVKPGREGVWETHELGEHLREVARRTTEGSACFALSEWGHLAGLWHDLGKYQPEFQNYIRSVSGFDAHIETAPGRVKHAIAGFIHAVFLHPSTAC</sequence>
<dbReference type="CDD" id="cd09641">
    <property type="entry name" value="Cas3''_I"/>
    <property type="match status" value="1"/>
</dbReference>
<dbReference type="PATRIC" id="fig|1565605.3.peg.2588"/>
<organism evidence="5 6">
    <name type="scientific">Rugosibacter aromaticivorans</name>
    <dbReference type="NCBI Taxonomy" id="1565605"/>
    <lineage>
        <taxon>Bacteria</taxon>
        <taxon>Pseudomonadati</taxon>
        <taxon>Pseudomonadota</taxon>
        <taxon>Betaproteobacteria</taxon>
        <taxon>Nitrosomonadales</taxon>
        <taxon>Sterolibacteriaceae</taxon>
        <taxon>Rugosibacter</taxon>
    </lineage>
</organism>
<evidence type="ECO:0000256" key="3">
    <source>
        <dbReference type="ARBA" id="ARBA00023118"/>
    </source>
</evidence>
<dbReference type="HOGENOM" id="CLU_2275245_0_0_4"/>
<dbReference type="EMBL" id="CP010554">
    <property type="protein sequence ID" value="AJP48978.1"/>
    <property type="molecule type" value="Genomic_DNA"/>
</dbReference>
<evidence type="ECO:0000259" key="4">
    <source>
        <dbReference type="PROSITE" id="PS51643"/>
    </source>
</evidence>
<keyword evidence="1" id="KW-0479">Metal-binding</keyword>
<dbReference type="Gene3D" id="1.10.3210.30">
    <property type="match status" value="1"/>
</dbReference>
<evidence type="ECO:0000256" key="1">
    <source>
        <dbReference type="ARBA" id="ARBA00022723"/>
    </source>
</evidence>
<evidence type="ECO:0000313" key="6">
    <source>
        <dbReference type="Proteomes" id="UP000061603"/>
    </source>
</evidence>
<dbReference type="GO" id="GO:0016787">
    <property type="term" value="F:hydrolase activity"/>
    <property type="evidence" value="ECO:0007669"/>
    <property type="project" value="UniProtKB-KW"/>
</dbReference>
<reference evidence="5 6" key="1">
    <citation type="journal article" date="2015" name="Genome Announc.">
        <title>Complete Genome Sequence of a Novel Bacterium within the Family Rhodocyclaceae That Degrades Polycyclic Aromatic Hydrocarbons.</title>
        <authorList>
            <person name="Singleton D.R."/>
            <person name="Dickey A.N."/>
            <person name="Scholl E.H."/>
            <person name="Wright F.A."/>
            <person name="Aitken M.D."/>
        </authorList>
    </citation>
    <scope>NUCLEOTIDE SEQUENCE [LARGE SCALE GENOMIC DNA]</scope>
    <source>
        <strain evidence="6">PG1-Ca6</strain>
    </source>
</reference>
<dbReference type="STRING" id="1565605.PG1C_12195"/>
<dbReference type="KEGG" id="rbu:PG1C_12195"/>
<name>A0A0C5JAZ6_9PROT</name>
<protein>
    <recommendedName>
        <fullName evidence="4">HD Cas3-type domain-containing protein</fullName>
    </recommendedName>
</protein>
<dbReference type="GO" id="GO:0051607">
    <property type="term" value="P:defense response to virus"/>
    <property type="evidence" value="ECO:0007669"/>
    <property type="project" value="UniProtKB-KW"/>
</dbReference>
<dbReference type="InterPro" id="IPR038257">
    <property type="entry name" value="CRISPR-assoc_Cas3_HD_sf"/>
</dbReference>
<dbReference type="NCBIfam" id="TIGR01596">
    <property type="entry name" value="cas3_HD"/>
    <property type="match status" value="1"/>
</dbReference>
<proteinExistence type="predicted"/>
<keyword evidence="2" id="KW-0378">Hydrolase</keyword>